<dbReference type="EMBL" id="CDGG01000001">
    <property type="protein sequence ID" value="CEI80688.1"/>
    <property type="molecule type" value="Genomic_DNA"/>
</dbReference>
<proteinExistence type="predicted"/>
<evidence type="ECO:0000313" key="3">
    <source>
        <dbReference type="Proteomes" id="UP000040453"/>
    </source>
</evidence>
<dbReference type="Proteomes" id="UP000040453">
    <property type="component" value="Unassembled WGS sequence"/>
</dbReference>
<dbReference type="OrthoDB" id="88363at2"/>
<dbReference type="InterPro" id="IPR024617">
    <property type="entry name" value="DUF3870"/>
</dbReference>
<organism evidence="2 3">
    <name type="scientific">Oceanobacillus oncorhynchi</name>
    <dbReference type="NCBI Taxonomy" id="545501"/>
    <lineage>
        <taxon>Bacteria</taxon>
        <taxon>Bacillati</taxon>
        <taxon>Bacillota</taxon>
        <taxon>Bacilli</taxon>
        <taxon>Bacillales</taxon>
        <taxon>Bacillaceae</taxon>
        <taxon>Oceanobacillus</taxon>
    </lineage>
</organism>
<sequence length="109" mass="12352">MYHSNTVYIIGDAKASQNNPITKKYSQFFVALVVDFQTDEIVDCECSSTIQLTNHFVKSLFIGEAMGNSLIEESIRKRYHGSSQKALLVAYRDAEYKYTQVKAALTKET</sequence>
<accession>A0A0A1MC94</accession>
<dbReference type="STRING" id="545501.BN997_00496"/>
<keyword evidence="3" id="KW-1185">Reference proteome</keyword>
<evidence type="ECO:0000259" key="1">
    <source>
        <dbReference type="Pfam" id="PF12986"/>
    </source>
</evidence>
<feature type="domain" description="DUF3870" evidence="1">
    <location>
        <begin position="8"/>
        <end position="98"/>
    </location>
</feature>
<dbReference type="RefSeq" id="WP_042529344.1">
    <property type="nucleotide sequence ID" value="NZ_CDGG01000001.1"/>
</dbReference>
<dbReference type="Pfam" id="PF12986">
    <property type="entry name" value="DUF3870"/>
    <property type="match status" value="1"/>
</dbReference>
<dbReference type="AlphaFoldDB" id="A0A0A1MC94"/>
<evidence type="ECO:0000313" key="2">
    <source>
        <dbReference type="EMBL" id="CEI80688.1"/>
    </source>
</evidence>
<protein>
    <recommendedName>
        <fullName evidence="1">DUF3870 domain-containing protein</fullName>
    </recommendedName>
</protein>
<gene>
    <name evidence="2" type="ORF">BN997_00496</name>
</gene>
<name>A0A0A1MC94_9BACI</name>
<reference evidence="2 3" key="1">
    <citation type="submission" date="2014-11" db="EMBL/GenBank/DDBJ databases">
        <authorList>
            <person name="Urmite Genomes Urmite Genomes"/>
        </authorList>
    </citation>
    <scope>NUCLEOTIDE SEQUENCE [LARGE SCALE GENOMIC DNA]</scope>
    <source>
        <strain evidence="2 3">Oc5</strain>
    </source>
</reference>